<proteinExistence type="predicted"/>
<dbReference type="EMBL" id="LUGH01000182">
    <property type="protein sequence ID" value="OBZ88004.1"/>
    <property type="molecule type" value="Genomic_DNA"/>
</dbReference>
<dbReference type="InParanoid" id="A0A1C7NL32"/>
<organism evidence="1 2">
    <name type="scientific">Choanephora cucurbitarum</name>
    <dbReference type="NCBI Taxonomy" id="101091"/>
    <lineage>
        <taxon>Eukaryota</taxon>
        <taxon>Fungi</taxon>
        <taxon>Fungi incertae sedis</taxon>
        <taxon>Mucoromycota</taxon>
        <taxon>Mucoromycotina</taxon>
        <taxon>Mucoromycetes</taxon>
        <taxon>Mucorales</taxon>
        <taxon>Mucorineae</taxon>
        <taxon>Choanephoraceae</taxon>
        <taxon>Choanephoroideae</taxon>
        <taxon>Choanephora</taxon>
    </lineage>
</organism>
<reference evidence="1 2" key="1">
    <citation type="submission" date="2016-03" db="EMBL/GenBank/DDBJ databases">
        <title>Choanephora cucurbitarum.</title>
        <authorList>
            <person name="Min B."/>
            <person name="Park H."/>
            <person name="Park J.-H."/>
            <person name="Shin H.-D."/>
            <person name="Choi I.-G."/>
        </authorList>
    </citation>
    <scope>NUCLEOTIDE SEQUENCE [LARGE SCALE GENOMIC DNA]</scope>
    <source>
        <strain evidence="1 2">KUS-F28377</strain>
    </source>
</reference>
<dbReference type="AlphaFoldDB" id="A0A1C7NL32"/>
<evidence type="ECO:0000313" key="1">
    <source>
        <dbReference type="EMBL" id="OBZ88004.1"/>
    </source>
</evidence>
<accession>A0A1C7NL32</accession>
<comment type="caution">
    <text evidence="1">The sequence shown here is derived from an EMBL/GenBank/DDBJ whole genome shotgun (WGS) entry which is preliminary data.</text>
</comment>
<keyword evidence="2" id="KW-1185">Reference proteome</keyword>
<gene>
    <name evidence="1" type="ORF">A0J61_03943</name>
</gene>
<sequence>MCPSYKAFDEIMKAYANAYPPLSTSTEGDDDLILIIINSVVDMDEPNKNSESNVVPERTLKRARISAGELMADTMKSLDESVWKKLALDEKMLELKRQQMKIKRVETQINLTKALLSLGKTPEEVIRLVERAFE</sequence>
<evidence type="ECO:0000313" key="2">
    <source>
        <dbReference type="Proteomes" id="UP000093000"/>
    </source>
</evidence>
<dbReference type="Proteomes" id="UP000093000">
    <property type="component" value="Unassembled WGS sequence"/>
</dbReference>
<name>A0A1C7NL32_9FUNG</name>
<protein>
    <submittedName>
        <fullName evidence="1">Uncharacterized protein</fullName>
    </submittedName>
</protein>